<dbReference type="Gene3D" id="2.160.20.10">
    <property type="entry name" value="Single-stranded right-handed beta-helix, Pectin lyase-like"/>
    <property type="match status" value="2"/>
</dbReference>
<feature type="chain" id="PRO_5021263809" description="Rhamnogalacturonase A/B/Epimerase-like pectate lyase domain-containing protein" evidence="1">
    <location>
        <begin position="25"/>
        <end position="921"/>
    </location>
</feature>
<dbReference type="AlphaFoldDB" id="A0A507DPI4"/>
<accession>A0A507DPI4</accession>
<dbReference type="SUPFAM" id="SSF51126">
    <property type="entry name" value="Pectin lyase-like"/>
    <property type="match status" value="2"/>
</dbReference>
<protein>
    <recommendedName>
        <fullName evidence="2">Rhamnogalacturonase A/B/Epimerase-like pectate lyase domain-containing protein</fullName>
    </recommendedName>
</protein>
<evidence type="ECO:0000259" key="2">
    <source>
        <dbReference type="Pfam" id="PF12708"/>
    </source>
</evidence>
<dbReference type="EMBL" id="QEAQ01000318">
    <property type="protein sequence ID" value="TPX52798.1"/>
    <property type="molecule type" value="Genomic_DNA"/>
</dbReference>
<keyword evidence="1" id="KW-0732">Signal</keyword>
<evidence type="ECO:0000313" key="3">
    <source>
        <dbReference type="EMBL" id="TPX52798.1"/>
    </source>
</evidence>
<sequence>MRLATSFSLIVALCAVFFSPVAKAAPNPKASCSQINCGTLPCCDNSIAGIGQCYTSNYICAKDNTGITVLCPSTDGACNGRCFNKSQYRCCSFGIEPIGASPVCRGDAQVTTDGPHSSTRPALTSTTSVTYPTSVAVSTQTSSATTSKTPLPTGTPGPVGAQCKGAILTPSNPTTFWVGSIKHKGIAPYNPNPSSYPVYRNVKDFGAKGDGKTDDTAAINAAIVAGGRCGQGCDSTTTQPALVYVPQGTYLISSPIIQYYLTQLVGDAVNLPVLKATPGFSGMAVIDSNPYAAGGVNWYTNQNNFVRQIRNFIIDTTAVNPTTSATGIHWQVAQATSLTNILFRMSAAPGTRHQGIWMENGSGGFMSDLVFEGGAFGMHAGNQQFTSRNLTFTNCDTAVYMNWNWGWTFKNVAVRNCKVGLDLTSGTERNQGQVGSIVFMDSSITDTPVGLLTNANATQGIKTAGSLILDHVTLKNVGKAVATSAGVALLNGGSTVINSWGQGQLYADATSAGTYTEGPLPQTPTKAPVLLDRQGNFFTRARPQYEEYAPEDFVNVKDHGAKGDGKTDDTAAVQAVISGYAGCKIVYFPAGQYLLSSTVTVPPGSRLTGEVWSVIMATGKAFQDPRKPVPMLKVGNVGDEGIVEITDIIFTVHGPAPGALLVQWNIHDPPNQQGAAGMWDTHYRVGGAEGTLLSESQCTKGNPTATPECMAAWGLLHITDEASAYLENVWAWVADHDFDNNHRQISIYNGRGILSTSKTGPVWMVGTAAEHSVLYQYQLSGAKNHYLTMIQTETPYYQGAPPAPGPFPTLPEYADPTFDNCPENDPSCRMSWGLRVLNSENVYIYGAGLYSFFQNYNQECLKTESCQDAMVSFEGKNKNVVVYNLNTKASVRQLEMNGSAILQENNRNGFCSTVMAFLGAL</sequence>
<evidence type="ECO:0000256" key="1">
    <source>
        <dbReference type="SAM" id="SignalP"/>
    </source>
</evidence>
<dbReference type="InterPro" id="IPR039279">
    <property type="entry name" value="QRT3-like"/>
</dbReference>
<dbReference type="FunFam" id="2.160.20.10:FF:000049">
    <property type="entry name" value="Putative exo-beta-1,3-glucanase"/>
    <property type="match status" value="1"/>
</dbReference>
<dbReference type="InterPro" id="IPR024535">
    <property type="entry name" value="RHGA/B-epi-like_pectate_lyase"/>
</dbReference>
<proteinExistence type="predicted"/>
<organism evidence="3 4">
    <name type="scientific">Powellomyces hirtus</name>
    <dbReference type="NCBI Taxonomy" id="109895"/>
    <lineage>
        <taxon>Eukaryota</taxon>
        <taxon>Fungi</taxon>
        <taxon>Fungi incertae sedis</taxon>
        <taxon>Chytridiomycota</taxon>
        <taxon>Chytridiomycota incertae sedis</taxon>
        <taxon>Chytridiomycetes</taxon>
        <taxon>Spizellomycetales</taxon>
        <taxon>Powellomycetaceae</taxon>
        <taxon>Powellomyces</taxon>
    </lineage>
</organism>
<keyword evidence="4" id="KW-1185">Reference proteome</keyword>
<dbReference type="PANTHER" id="PTHR33928">
    <property type="entry name" value="POLYGALACTURONASE QRT3"/>
    <property type="match status" value="1"/>
</dbReference>
<feature type="domain" description="Rhamnogalacturonase A/B/Epimerase-like pectate lyase" evidence="2">
    <location>
        <begin position="553"/>
        <end position="616"/>
    </location>
</feature>
<dbReference type="Pfam" id="PF12708">
    <property type="entry name" value="Pect-lyase_RHGA_epim"/>
    <property type="match status" value="2"/>
</dbReference>
<gene>
    <name evidence="3" type="ORF">PhCBS80983_g06449</name>
</gene>
<comment type="caution">
    <text evidence="3">The sequence shown here is derived from an EMBL/GenBank/DDBJ whole genome shotgun (WGS) entry which is preliminary data.</text>
</comment>
<dbReference type="GO" id="GO:0004650">
    <property type="term" value="F:polygalacturonase activity"/>
    <property type="evidence" value="ECO:0007669"/>
    <property type="project" value="InterPro"/>
</dbReference>
<dbReference type="STRING" id="109895.A0A507DPI4"/>
<evidence type="ECO:0000313" key="4">
    <source>
        <dbReference type="Proteomes" id="UP000318582"/>
    </source>
</evidence>
<dbReference type="InterPro" id="IPR012334">
    <property type="entry name" value="Pectin_lyas_fold"/>
</dbReference>
<dbReference type="Proteomes" id="UP000318582">
    <property type="component" value="Unassembled WGS sequence"/>
</dbReference>
<feature type="domain" description="Rhamnogalacturonase A/B/Epimerase-like pectate lyase" evidence="2">
    <location>
        <begin position="199"/>
        <end position="422"/>
    </location>
</feature>
<dbReference type="InterPro" id="IPR011050">
    <property type="entry name" value="Pectin_lyase_fold/virulence"/>
</dbReference>
<dbReference type="PANTHER" id="PTHR33928:SF2">
    <property type="entry name" value="PECTATE LYASE SUPERFAMILY PROTEIN DOMAIN-CONTAINING PROTEIN-RELATED"/>
    <property type="match status" value="1"/>
</dbReference>
<reference evidence="3 4" key="1">
    <citation type="journal article" date="2019" name="Sci. Rep.">
        <title>Comparative genomics of chytrid fungi reveal insights into the obligate biotrophic and pathogenic lifestyle of Synchytrium endobioticum.</title>
        <authorList>
            <person name="van de Vossenberg B.T.L.H."/>
            <person name="Warris S."/>
            <person name="Nguyen H.D.T."/>
            <person name="van Gent-Pelzer M.P.E."/>
            <person name="Joly D.L."/>
            <person name="van de Geest H.C."/>
            <person name="Bonants P.J.M."/>
            <person name="Smith D.S."/>
            <person name="Levesque C.A."/>
            <person name="van der Lee T.A.J."/>
        </authorList>
    </citation>
    <scope>NUCLEOTIDE SEQUENCE [LARGE SCALE GENOMIC DNA]</scope>
    <source>
        <strain evidence="3 4">CBS 809.83</strain>
    </source>
</reference>
<feature type="signal peptide" evidence="1">
    <location>
        <begin position="1"/>
        <end position="24"/>
    </location>
</feature>
<dbReference type="CDD" id="cd23668">
    <property type="entry name" value="GH55_beta13glucanase-like"/>
    <property type="match status" value="1"/>
</dbReference>
<name>A0A507DPI4_9FUNG</name>